<sequence length="247" mass="24858">MTFIGRRSLRAAVAGALLATGFVLGTATAHAAAEDPRATRHEGNASTCADAKLAGSILTSPDDYTYTRGKLEDDQYLDILTVSPDITVTGIVVKGGSAYNVYEPGKLGLPDSPPWMDLRAPVTGQNANIPQLSHWFVCGTENTTTTTTTAPSTPGTGTTTATTTASPGTSSSSAVSTTPESSAGTTSSSAAGGGAVATTSGGPKATTQNAEELAYTGFDGGWLIALGAALVLGGAALLFVVRARRKA</sequence>
<keyword evidence="2" id="KW-0472">Membrane</keyword>
<comment type="caution">
    <text evidence="4">The sequence shown here is derived from an EMBL/GenBank/DDBJ whole genome shotgun (WGS) entry which is preliminary data.</text>
</comment>
<evidence type="ECO:0000256" key="3">
    <source>
        <dbReference type="SAM" id="SignalP"/>
    </source>
</evidence>
<evidence type="ECO:0000313" key="4">
    <source>
        <dbReference type="EMBL" id="GAA3795572.1"/>
    </source>
</evidence>
<keyword evidence="3" id="KW-0732">Signal</keyword>
<name>A0ABP7HNS6_9PSEU</name>
<protein>
    <submittedName>
        <fullName evidence="4">LPXTG cell wall anchor domain-containing protein</fullName>
    </submittedName>
</protein>
<reference evidence="5" key="1">
    <citation type="journal article" date="2019" name="Int. J. Syst. Evol. Microbiol.">
        <title>The Global Catalogue of Microorganisms (GCM) 10K type strain sequencing project: providing services to taxonomists for standard genome sequencing and annotation.</title>
        <authorList>
            <consortium name="The Broad Institute Genomics Platform"/>
            <consortium name="The Broad Institute Genome Sequencing Center for Infectious Disease"/>
            <person name="Wu L."/>
            <person name="Ma J."/>
        </authorList>
    </citation>
    <scope>NUCLEOTIDE SEQUENCE [LARGE SCALE GENOMIC DNA]</scope>
    <source>
        <strain evidence="5">JCM 17017</strain>
    </source>
</reference>
<evidence type="ECO:0000256" key="2">
    <source>
        <dbReference type="SAM" id="Phobius"/>
    </source>
</evidence>
<dbReference type="RefSeq" id="WP_237334613.1">
    <property type="nucleotide sequence ID" value="NZ_BAABCM010000001.1"/>
</dbReference>
<accession>A0ABP7HNS6</accession>
<evidence type="ECO:0000313" key="5">
    <source>
        <dbReference type="Proteomes" id="UP001501624"/>
    </source>
</evidence>
<evidence type="ECO:0000256" key="1">
    <source>
        <dbReference type="SAM" id="MobiDB-lite"/>
    </source>
</evidence>
<proteinExistence type="predicted"/>
<dbReference type="NCBIfam" id="TIGR01167">
    <property type="entry name" value="LPXTG_anchor"/>
    <property type="match status" value="1"/>
</dbReference>
<keyword evidence="2" id="KW-1133">Transmembrane helix</keyword>
<organism evidence="4 5">
    <name type="scientific">Amycolatopsis tucumanensis</name>
    <dbReference type="NCBI Taxonomy" id="401106"/>
    <lineage>
        <taxon>Bacteria</taxon>
        <taxon>Bacillati</taxon>
        <taxon>Actinomycetota</taxon>
        <taxon>Actinomycetes</taxon>
        <taxon>Pseudonocardiales</taxon>
        <taxon>Pseudonocardiaceae</taxon>
        <taxon>Amycolatopsis</taxon>
    </lineage>
</organism>
<dbReference type="EMBL" id="BAABCM010000001">
    <property type="protein sequence ID" value="GAA3795572.1"/>
    <property type="molecule type" value="Genomic_DNA"/>
</dbReference>
<keyword evidence="5" id="KW-1185">Reference proteome</keyword>
<feature type="signal peptide" evidence="3">
    <location>
        <begin position="1"/>
        <end position="31"/>
    </location>
</feature>
<feature type="compositionally biased region" description="Low complexity" evidence="1">
    <location>
        <begin position="144"/>
        <end position="202"/>
    </location>
</feature>
<feature type="transmembrane region" description="Helical" evidence="2">
    <location>
        <begin position="222"/>
        <end position="241"/>
    </location>
</feature>
<feature type="chain" id="PRO_5047398853" evidence="3">
    <location>
        <begin position="32"/>
        <end position="247"/>
    </location>
</feature>
<gene>
    <name evidence="4" type="ORF">GCM10022380_10700</name>
</gene>
<keyword evidence="2" id="KW-0812">Transmembrane</keyword>
<dbReference type="Proteomes" id="UP001501624">
    <property type="component" value="Unassembled WGS sequence"/>
</dbReference>
<feature type="region of interest" description="Disordered" evidence="1">
    <location>
        <begin position="144"/>
        <end position="205"/>
    </location>
</feature>